<dbReference type="Gene3D" id="3.90.850.10">
    <property type="entry name" value="Fumarylacetoacetase-like, C-terminal domain"/>
    <property type="match status" value="1"/>
</dbReference>
<keyword evidence="4" id="KW-0378">Hydrolase</keyword>
<keyword evidence="2" id="KW-0479">Metal-binding</keyword>
<sequence>MKLLRYGEPGLEKPGLLDAAGSIRDLSGIVPDIAGDTLSPDGLARLAAIDPATLPRAEGSPRLGPAVMPTRNFVCVGLNYADHAAETGSPIPKEPILFLKSLSAVCGPDDDTIIPPGATRMDWEVELGIVIGSLARRVPKERAFEHVAGYTLINDVSEREWQSHRGGVWDKGKGFETFGPIGPWLVTRDEVADPQALRMFADVDGKRYQDGSTRTMIFDVATLVEYVSFCFTLHPGDVIATGTPPGVGLGQKPDPVFLREGQVVKLGIEGLGEQTHRMVGAR</sequence>
<comment type="caution">
    <text evidence="4">The sequence shown here is derived from an EMBL/GenBank/DDBJ whole genome shotgun (WGS) entry which is preliminary data.</text>
</comment>
<dbReference type="RefSeq" id="WP_367722762.1">
    <property type="nucleotide sequence ID" value="NZ_JBFOCH010000002.1"/>
</dbReference>
<evidence type="ECO:0000256" key="2">
    <source>
        <dbReference type="ARBA" id="ARBA00022723"/>
    </source>
</evidence>
<feature type="domain" description="Fumarylacetoacetase-like C-terminal" evidence="3">
    <location>
        <begin position="73"/>
        <end position="278"/>
    </location>
</feature>
<evidence type="ECO:0000259" key="3">
    <source>
        <dbReference type="Pfam" id="PF01557"/>
    </source>
</evidence>
<evidence type="ECO:0000313" key="5">
    <source>
        <dbReference type="Proteomes" id="UP001556196"/>
    </source>
</evidence>
<reference evidence="4 5" key="1">
    <citation type="submission" date="2024-06" db="EMBL/GenBank/DDBJ databases">
        <authorList>
            <person name="Tuo L."/>
        </authorList>
    </citation>
    <scope>NUCLEOTIDE SEQUENCE [LARGE SCALE GENOMIC DNA]</scope>
    <source>
        <strain evidence="4 5">ZMM04-5</strain>
    </source>
</reference>
<name>A0ABV3QXI7_9HYPH</name>
<dbReference type="PANTHER" id="PTHR42796">
    <property type="entry name" value="FUMARYLACETOACETATE HYDROLASE DOMAIN-CONTAINING PROTEIN 2A-RELATED"/>
    <property type="match status" value="1"/>
</dbReference>
<accession>A0ABV3QXI7</accession>
<dbReference type="InterPro" id="IPR011234">
    <property type="entry name" value="Fumarylacetoacetase-like_C"/>
</dbReference>
<dbReference type="SUPFAM" id="SSF56529">
    <property type="entry name" value="FAH"/>
    <property type="match status" value="1"/>
</dbReference>
<organism evidence="4 5">
    <name type="scientific">Mesorhizobium marinum</name>
    <dbReference type="NCBI Taxonomy" id="3228790"/>
    <lineage>
        <taxon>Bacteria</taxon>
        <taxon>Pseudomonadati</taxon>
        <taxon>Pseudomonadota</taxon>
        <taxon>Alphaproteobacteria</taxon>
        <taxon>Hyphomicrobiales</taxon>
        <taxon>Phyllobacteriaceae</taxon>
        <taxon>Mesorhizobium</taxon>
    </lineage>
</organism>
<dbReference type="InterPro" id="IPR051121">
    <property type="entry name" value="FAH"/>
</dbReference>
<evidence type="ECO:0000313" key="4">
    <source>
        <dbReference type="EMBL" id="MEW9805673.1"/>
    </source>
</evidence>
<dbReference type="PANTHER" id="PTHR42796:SF4">
    <property type="entry name" value="FUMARYLACETOACETATE HYDROLASE DOMAIN-CONTAINING PROTEIN 2A"/>
    <property type="match status" value="1"/>
</dbReference>
<dbReference type="EMBL" id="JBFOCI010000002">
    <property type="protein sequence ID" value="MEW9805673.1"/>
    <property type="molecule type" value="Genomic_DNA"/>
</dbReference>
<dbReference type="InterPro" id="IPR036663">
    <property type="entry name" value="Fumarylacetoacetase_C_sf"/>
</dbReference>
<keyword evidence="5" id="KW-1185">Reference proteome</keyword>
<dbReference type="Proteomes" id="UP001556196">
    <property type="component" value="Unassembled WGS sequence"/>
</dbReference>
<gene>
    <name evidence="4" type="ORF">ABUE31_06745</name>
</gene>
<dbReference type="GO" id="GO:0016787">
    <property type="term" value="F:hydrolase activity"/>
    <property type="evidence" value="ECO:0007669"/>
    <property type="project" value="UniProtKB-KW"/>
</dbReference>
<protein>
    <submittedName>
        <fullName evidence="4">Fumarylacetoacetate hydrolase family protein</fullName>
    </submittedName>
</protein>
<comment type="similarity">
    <text evidence="1">Belongs to the FAH family.</text>
</comment>
<proteinExistence type="inferred from homology"/>
<evidence type="ECO:0000256" key="1">
    <source>
        <dbReference type="ARBA" id="ARBA00010211"/>
    </source>
</evidence>
<dbReference type="Pfam" id="PF01557">
    <property type="entry name" value="FAA_hydrolase"/>
    <property type="match status" value="1"/>
</dbReference>